<gene>
    <name evidence="12" type="ORF">TVAG_199200</name>
</gene>
<dbReference type="GO" id="GO:0004169">
    <property type="term" value="F:dolichyl-phosphate-mannose-protein mannosyltransferase activity"/>
    <property type="evidence" value="ECO:0000318"/>
    <property type="project" value="GO_Central"/>
</dbReference>
<keyword evidence="4 12" id="KW-0328">Glycosyltransferase</keyword>
<dbReference type="Pfam" id="PF02366">
    <property type="entry name" value="PMT"/>
    <property type="match status" value="1"/>
</dbReference>
<feature type="transmembrane region" description="Helical" evidence="9">
    <location>
        <begin position="402"/>
        <end position="418"/>
    </location>
</feature>
<feature type="domain" description="ArnT-like N-terminal" evidence="10">
    <location>
        <begin position="47"/>
        <end position="281"/>
    </location>
</feature>
<reference evidence="12" key="1">
    <citation type="submission" date="2006-10" db="EMBL/GenBank/DDBJ databases">
        <authorList>
            <person name="Amadeo P."/>
            <person name="Zhao Q."/>
            <person name="Wortman J."/>
            <person name="Fraser-Liggett C."/>
            <person name="Carlton J."/>
        </authorList>
    </citation>
    <scope>NUCLEOTIDE SEQUENCE</scope>
    <source>
        <strain evidence="12">G3</strain>
    </source>
</reference>
<sequence>MIPSALANKTPDKPTEENQKDILTMICEGRKHKELKADIKDAVVLIVLIFMSMFSRFFRVQYPRYVIFDEVHFGKFVTYYRNGEYFYDIHPPLSKLIMYLHSYLTTYEENYDFNMLQFKNEKYPNYNYVSMRSVNAFFAGLCPPIMFAIARAMGCSFNASLLISLMTISDICMIVQGRFILSDGILHFFSCCAILTFFLDYRLNTVFTFSLEALFIGLACCCKFTAGGIALCVFVFEFIYAFTKSDNKNRKTYILHAYYRCCFILLTIISCLLFTTVIHLELLPYRPENNETFVTPLINNPLVSKHDTNWTARANSSPVILRSFELLLHQLTSNLDRNMTHPYSSRWYQWPLLTGKSIVFWTDDQRMVVNMGSPLLYYPVFFLIIIGIAYSYGRNKFCTKQFICIVGYLCCLLPFALVPRVTFLYHYTLSLLFGILHAGVFVDKLPPKIRGFLFPLLDVCVIVGYFLWAPLAYSLVELDFDFLKWFSNWY</sequence>
<keyword evidence="6 9" id="KW-0812">Transmembrane</keyword>
<dbReference type="GO" id="GO:0012505">
    <property type="term" value="C:endomembrane system"/>
    <property type="evidence" value="ECO:0007669"/>
    <property type="project" value="UniProtKB-SubCell"/>
</dbReference>
<evidence type="ECO:0000256" key="8">
    <source>
        <dbReference type="ARBA" id="ARBA00023136"/>
    </source>
</evidence>
<keyword evidence="8 9" id="KW-0472">Membrane</keyword>
<dbReference type="GO" id="GO:0035269">
    <property type="term" value="P:protein O-linked glycosylation via mannose"/>
    <property type="evidence" value="ECO:0000318"/>
    <property type="project" value="GO_Central"/>
</dbReference>
<dbReference type="InterPro" id="IPR032421">
    <property type="entry name" value="PMT_4TMC"/>
</dbReference>
<dbReference type="GO" id="GO:0016020">
    <property type="term" value="C:membrane"/>
    <property type="evidence" value="ECO:0007669"/>
    <property type="project" value="InterPro"/>
</dbReference>
<dbReference type="FunCoup" id="A2DDV5">
    <property type="interactions" value="470"/>
</dbReference>
<dbReference type="InterPro" id="IPR003342">
    <property type="entry name" value="ArnT-like_N"/>
</dbReference>
<organism evidence="12 13">
    <name type="scientific">Trichomonas vaginalis (strain ATCC PRA-98 / G3)</name>
    <dbReference type="NCBI Taxonomy" id="412133"/>
    <lineage>
        <taxon>Eukaryota</taxon>
        <taxon>Metamonada</taxon>
        <taxon>Parabasalia</taxon>
        <taxon>Trichomonadida</taxon>
        <taxon>Trichomonadidae</taxon>
        <taxon>Trichomonas</taxon>
    </lineage>
</organism>
<evidence type="ECO:0000256" key="3">
    <source>
        <dbReference type="ARBA" id="ARBA00007222"/>
    </source>
</evidence>
<keyword evidence="5" id="KW-0808">Transferase</keyword>
<feature type="transmembrane region" description="Helical" evidence="9">
    <location>
        <begin position="213"/>
        <end position="236"/>
    </location>
</feature>
<feature type="transmembrane region" description="Helical" evidence="9">
    <location>
        <begin position="39"/>
        <end position="58"/>
    </location>
</feature>
<evidence type="ECO:0000256" key="5">
    <source>
        <dbReference type="ARBA" id="ARBA00022679"/>
    </source>
</evidence>
<dbReference type="RefSeq" id="XP_001582467.1">
    <property type="nucleotide sequence ID" value="XM_001582417.1"/>
</dbReference>
<keyword evidence="7 9" id="KW-1133">Transmembrane helix</keyword>
<feature type="transmembrane region" description="Helical" evidence="9">
    <location>
        <begin position="454"/>
        <end position="476"/>
    </location>
</feature>
<evidence type="ECO:0000259" key="10">
    <source>
        <dbReference type="Pfam" id="PF02366"/>
    </source>
</evidence>
<dbReference type="STRING" id="5722.A2DDV5"/>
<dbReference type="InterPro" id="IPR027005">
    <property type="entry name" value="PMT-like"/>
</dbReference>
<dbReference type="OMA" id="AGNHHPW"/>
<feature type="transmembrane region" description="Helical" evidence="9">
    <location>
        <begin position="424"/>
        <end position="442"/>
    </location>
</feature>
<feature type="transmembrane region" description="Helical" evidence="9">
    <location>
        <begin position="375"/>
        <end position="393"/>
    </location>
</feature>
<dbReference type="KEGG" id="tva:5467029"/>
<dbReference type="eggNOG" id="KOG3359">
    <property type="taxonomic scope" value="Eukaryota"/>
</dbReference>
<dbReference type="OrthoDB" id="4896at2759"/>
<dbReference type="UniPathway" id="UPA00378"/>
<feature type="domain" description="Protein O-mannosyl-transferase C-terminal four TM" evidence="11">
    <location>
        <begin position="331"/>
        <end position="489"/>
    </location>
</feature>
<dbReference type="SMR" id="A2DDV5"/>
<evidence type="ECO:0000256" key="1">
    <source>
        <dbReference type="ARBA" id="ARBA00004127"/>
    </source>
</evidence>
<keyword evidence="13" id="KW-1185">Reference proteome</keyword>
<evidence type="ECO:0000259" key="11">
    <source>
        <dbReference type="Pfam" id="PF16192"/>
    </source>
</evidence>
<dbReference type="Pfam" id="PF16192">
    <property type="entry name" value="PMT_4TMC"/>
    <property type="match status" value="1"/>
</dbReference>
<evidence type="ECO:0000313" key="12">
    <source>
        <dbReference type="EMBL" id="EAY21481.1"/>
    </source>
</evidence>
<evidence type="ECO:0000256" key="6">
    <source>
        <dbReference type="ARBA" id="ARBA00022692"/>
    </source>
</evidence>
<evidence type="ECO:0000313" key="13">
    <source>
        <dbReference type="Proteomes" id="UP000001542"/>
    </source>
</evidence>
<proteinExistence type="inferred from homology"/>
<evidence type="ECO:0000256" key="2">
    <source>
        <dbReference type="ARBA" id="ARBA00004922"/>
    </source>
</evidence>
<protein>
    <submittedName>
        <fullName evidence="12">Dolichyl-phosphate-mannose-protein mannosyltransferase, putative</fullName>
    </submittedName>
</protein>
<dbReference type="EMBL" id="DS113190">
    <property type="protein sequence ID" value="EAY21481.1"/>
    <property type="molecule type" value="Genomic_DNA"/>
</dbReference>
<dbReference type="Proteomes" id="UP000001542">
    <property type="component" value="Unassembled WGS sequence"/>
</dbReference>
<feature type="transmembrane region" description="Helical" evidence="9">
    <location>
        <begin position="257"/>
        <end position="280"/>
    </location>
</feature>
<reference evidence="12" key="2">
    <citation type="journal article" date="2007" name="Science">
        <title>Draft genome sequence of the sexually transmitted pathogen Trichomonas vaginalis.</title>
        <authorList>
            <person name="Carlton J.M."/>
            <person name="Hirt R.P."/>
            <person name="Silva J.C."/>
            <person name="Delcher A.L."/>
            <person name="Schatz M."/>
            <person name="Zhao Q."/>
            <person name="Wortman J.R."/>
            <person name="Bidwell S.L."/>
            <person name="Alsmark U.C.M."/>
            <person name="Besteiro S."/>
            <person name="Sicheritz-Ponten T."/>
            <person name="Noel C.J."/>
            <person name="Dacks J.B."/>
            <person name="Foster P.G."/>
            <person name="Simillion C."/>
            <person name="Van de Peer Y."/>
            <person name="Miranda-Saavedra D."/>
            <person name="Barton G.J."/>
            <person name="Westrop G.D."/>
            <person name="Mueller S."/>
            <person name="Dessi D."/>
            <person name="Fiori P.L."/>
            <person name="Ren Q."/>
            <person name="Paulsen I."/>
            <person name="Zhang H."/>
            <person name="Bastida-Corcuera F.D."/>
            <person name="Simoes-Barbosa A."/>
            <person name="Brown M.T."/>
            <person name="Hayes R.D."/>
            <person name="Mukherjee M."/>
            <person name="Okumura C.Y."/>
            <person name="Schneider R."/>
            <person name="Smith A.J."/>
            <person name="Vanacova S."/>
            <person name="Villalvazo M."/>
            <person name="Haas B.J."/>
            <person name="Pertea M."/>
            <person name="Feldblyum T.V."/>
            <person name="Utterback T.R."/>
            <person name="Shu C.L."/>
            <person name="Osoegawa K."/>
            <person name="de Jong P.J."/>
            <person name="Hrdy I."/>
            <person name="Horvathova L."/>
            <person name="Zubacova Z."/>
            <person name="Dolezal P."/>
            <person name="Malik S.B."/>
            <person name="Logsdon J.M. Jr."/>
            <person name="Henze K."/>
            <person name="Gupta A."/>
            <person name="Wang C.C."/>
            <person name="Dunne R.L."/>
            <person name="Upcroft J.A."/>
            <person name="Upcroft P."/>
            <person name="White O."/>
            <person name="Salzberg S.L."/>
            <person name="Tang P."/>
            <person name="Chiu C.-H."/>
            <person name="Lee Y.-S."/>
            <person name="Embley T.M."/>
            <person name="Coombs G.H."/>
            <person name="Mottram J.C."/>
            <person name="Tachezy J."/>
            <person name="Fraser-Liggett C.M."/>
            <person name="Johnson P.J."/>
        </authorList>
    </citation>
    <scope>NUCLEOTIDE SEQUENCE [LARGE SCALE GENOMIC DNA]</scope>
    <source>
        <strain evidence="12">G3</strain>
    </source>
</reference>
<comment type="pathway">
    <text evidence="2">Protein modification; protein glycosylation.</text>
</comment>
<accession>A2DDV5</accession>
<evidence type="ECO:0000256" key="7">
    <source>
        <dbReference type="ARBA" id="ARBA00022989"/>
    </source>
</evidence>
<dbReference type="VEuPathDB" id="TrichDB:TVAG_199200"/>
<comment type="subcellular location">
    <subcellularLocation>
        <location evidence="1">Endomembrane system</location>
        <topology evidence="1">Multi-pass membrane protein</topology>
    </subcellularLocation>
</comment>
<feature type="transmembrane region" description="Helical" evidence="9">
    <location>
        <begin position="180"/>
        <end position="201"/>
    </location>
</feature>
<evidence type="ECO:0000256" key="9">
    <source>
        <dbReference type="SAM" id="Phobius"/>
    </source>
</evidence>
<dbReference type="AlphaFoldDB" id="A2DDV5"/>
<dbReference type="PANTHER" id="PTHR10050">
    <property type="entry name" value="DOLICHYL-PHOSPHATE-MANNOSE--PROTEIN MANNOSYLTRANSFERASE"/>
    <property type="match status" value="1"/>
</dbReference>
<dbReference type="PANTHER" id="PTHR10050:SF46">
    <property type="entry name" value="PROTEIN O-MANNOSYL-TRANSFERASE 2"/>
    <property type="match status" value="1"/>
</dbReference>
<dbReference type="InParanoid" id="A2DDV5"/>
<comment type="similarity">
    <text evidence="3">Belongs to the glycosyltransferase 39 family.</text>
</comment>
<dbReference type="VEuPathDB" id="TrichDB:TVAGG3_0999720"/>
<evidence type="ECO:0000256" key="4">
    <source>
        <dbReference type="ARBA" id="ARBA00022676"/>
    </source>
</evidence>
<name>A2DDV5_TRIV3</name>